<evidence type="ECO:0000313" key="4">
    <source>
        <dbReference type="Proteomes" id="UP000187203"/>
    </source>
</evidence>
<dbReference type="PANTHER" id="PTHR45090">
    <property type="entry name" value="CHAPERONE PROTEIN DNAJ 20 CHLOROPLASTIC"/>
    <property type="match status" value="1"/>
</dbReference>
<dbReference type="InterPro" id="IPR053232">
    <property type="entry name" value="DnaJ_C/III_chloroplastic"/>
</dbReference>
<dbReference type="CDD" id="cd06257">
    <property type="entry name" value="DnaJ"/>
    <property type="match status" value="1"/>
</dbReference>
<dbReference type="GO" id="GO:0009507">
    <property type="term" value="C:chloroplast"/>
    <property type="evidence" value="ECO:0007669"/>
    <property type="project" value="TreeGrafter"/>
</dbReference>
<feature type="region of interest" description="Disordered" evidence="1">
    <location>
        <begin position="75"/>
        <end position="102"/>
    </location>
</feature>
<dbReference type="Gene3D" id="1.10.287.110">
    <property type="entry name" value="DnaJ domain"/>
    <property type="match status" value="1"/>
</dbReference>
<dbReference type="PROSITE" id="PS50076">
    <property type="entry name" value="DNAJ_2"/>
    <property type="match status" value="1"/>
</dbReference>
<dbReference type="AlphaFoldDB" id="A0A1R3GQA4"/>
<proteinExistence type="predicted"/>
<name>A0A1R3GQA4_9ROSI</name>
<keyword evidence="4" id="KW-1185">Reference proteome</keyword>
<dbReference type="SUPFAM" id="SSF46565">
    <property type="entry name" value="Chaperone J-domain"/>
    <property type="match status" value="1"/>
</dbReference>
<feature type="domain" description="J" evidence="2">
    <location>
        <begin position="1"/>
        <end position="45"/>
    </location>
</feature>
<dbReference type="InterPro" id="IPR001623">
    <property type="entry name" value="DnaJ_domain"/>
</dbReference>
<dbReference type="Pfam" id="PF00226">
    <property type="entry name" value="DnaJ"/>
    <property type="match status" value="1"/>
</dbReference>
<sequence length="102" mass="12066">MARQYHPDVCDPSKKEESTKMFVRLHAAYKTLSDPVLREEYDCKLSSRNSQGAFRSDFAYQCSRKKWQEQIHELKRRSNMTQKEASWGSRMRAKNNSQTKDS</sequence>
<reference evidence="4" key="1">
    <citation type="submission" date="2013-09" db="EMBL/GenBank/DDBJ databases">
        <title>Corchorus olitorius genome sequencing.</title>
        <authorList>
            <person name="Alam M."/>
            <person name="Haque M.S."/>
            <person name="Islam M.S."/>
            <person name="Emdad E.M."/>
            <person name="Islam M.M."/>
            <person name="Ahmed B."/>
            <person name="Halim A."/>
            <person name="Hossen Q.M.M."/>
            <person name="Hossain M.Z."/>
            <person name="Ahmed R."/>
            <person name="Khan M.M."/>
            <person name="Islam R."/>
            <person name="Rashid M.M."/>
            <person name="Khan S.A."/>
            <person name="Rahman M.S."/>
            <person name="Alam M."/>
            <person name="Yahiya A.S."/>
            <person name="Khan M.S."/>
            <person name="Azam M.S."/>
            <person name="Haque T."/>
            <person name="Lashkar M.Z.H."/>
            <person name="Akhand A.I."/>
            <person name="Morshed G."/>
            <person name="Roy S."/>
            <person name="Uddin K.S."/>
            <person name="Rabeya T."/>
            <person name="Hossain A.S."/>
            <person name="Chowdhury A."/>
            <person name="Snigdha A.R."/>
            <person name="Mortoza M.S."/>
            <person name="Matin S.A."/>
            <person name="Hoque S.M.E."/>
            <person name="Islam M.K."/>
            <person name="Roy D.K."/>
            <person name="Haider R."/>
            <person name="Moosa M.M."/>
            <person name="Elias S.M."/>
            <person name="Hasan A.M."/>
            <person name="Jahan S."/>
            <person name="Shafiuddin M."/>
            <person name="Mahmood N."/>
            <person name="Shommy N.S."/>
        </authorList>
    </citation>
    <scope>NUCLEOTIDE SEQUENCE [LARGE SCALE GENOMIC DNA]</scope>
    <source>
        <strain evidence="4">cv. O-4</strain>
    </source>
</reference>
<organism evidence="3 4">
    <name type="scientific">Corchorus olitorius</name>
    <dbReference type="NCBI Taxonomy" id="93759"/>
    <lineage>
        <taxon>Eukaryota</taxon>
        <taxon>Viridiplantae</taxon>
        <taxon>Streptophyta</taxon>
        <taxon>Embryophyta</taxon>
        <taxon>Tracheophyta</taxon>
        <taxon>Spermatophyta</taxon>
        <taxon>Magnoliopsida</taxon>
        <taxon>eudicotyledons</taxon>
        <taxon>Gunneridae</taxon>
        <taxon>Pentapetalae</taxon>
        <taxon>rosids</taxon>
        <taxon>malvids</taxon>
        <taxon>Malvales</taxon>
        <taxon>Malvaceae</taxon>
        <taxon>Grewioideae</taxon>
        <taxon>Apeibeae</taxon>
        <taxon>Corchorus</taxon>
    </lineage>
</organism>
<evidence type="ECO:0000259" key="2">
    <source>
        <dbReference type="PROSITE" id="PS50076"/>
    </source>
</evidence>
<dbReference type="Proteomes" id="UP000187203">
    <property type="component" value="Unassembled WGS sequence"/>
</dbReference>
<comment type="caution">
    <text evidence="3">The sequence shown here is derived from an EMBL/GenBank/DDBJ whole genome shotgun (WGS) entry which is preliminary data.</text>
</comment>
<evidence type="ECO:0000256" key="1">
    <source>
        <dbReference type="SAM" id="MobiDB-lite"/>
    </source>
</evidence>
<gene>
    <name evidence="3" type="ORF">COLO4_33867</name>
</gene>
<dbReference type="PANTHER" id="PTHR45090:SF8">
    <property type="entry name" value="J DOMAIN-CONTAINING PROTEIN"/>
    <property type="match status" value="1"/>
</dbReference>
<evidence type="ECO:0000313" key="3">
    <source>
        <dbReference type="EMBL" id="OMO60294.1"/>
    </source>
</evidence>
<dbReference type="STRING" id="93759.A0A1R3GQA4"/>
<dbReference type="InterPro" id="IPR036869">
    <property type="entry name" value="J_dom_sf"/>
</dbReference>
<dbReference type="EMBL" id="AWUE01021919">
    <property type="protein sequence ID" value="OMO60294.1"/>
    <property type="molecule type" value="Genomic_DNA"/>
</dbReference>
<dbReference type="OrthoDB" id="10250354at2759"/>
<protein>
    <recommendedName>
        <fullName evidence="2">J domain-containing protein</fullName>
    </recommendedName>
</protein>
<accession>A0A1R3GQA4</accession>